<keyword evidence="3 7" id="KW-1133">Transmembrane helix</keyword>
<evidence type="ECO:0000256" key="7">
    <source>
        <dbReference type="SAM" id="Phobius"/>
    </source>
</evidence>
<dbReference type="InterPro" id="IPR006694">
    <property type="entry name" value="Fatty_acid_hydroxylase"/>
</dbReference>
<feature type="domain" description="Fatty acid hydroxylase" evidence="8">
    <location>
        <begin position="132"/>
        <end position="265"/>
    </location>
</feature>
<dbReference type="EMBL" id="JAXCGZ010019281">
    <property type="protein sequence ID" value="KAK7066279.1"/>
    <property type="molecule type" value="Genomic_DNA"/>
</dbReference>
<keyword evidence="2 7" id="KW-0812">Transmembrane</keyword>
<dbReference type="Proteomes" id="UP001381693">
    <property type="component" value="Unassembled WGS sequence"/>
</dbReference>
<dbReference type="GO" id="GO:0005783">
    <property type="term" value="C:endoplasmic reticulum"/>
    <property type="evidence" value="ECO:0007669"/>
    <property type="project" value="TreeGrafter"/>
</dbReference>
<keyword evidence="10" id="KW-1185">Reference proteome</keyword>
<dbReference type="AlphaFoldDB" id="A0AAN8ZWQ8"/>
<comment type="subcellular location">
    <subcellularLocation>
        <location evidence="1">Endomembrane system</location>
        <topology evidence="1">Multi-pass membrane protein</topology>
    </subcellularLocation>
</comment>
<dbReference type="PANTHER" id="PTHR21624:SF1">
    <property type="entry name" value="ALKYLGLYCEROL MONOOXYGENASE"/>
    <property type="match status" value="1"/>
</dbReference>
<evidence type="ECO:0000256" key="3">
    <source>
        <dbReference type="ARBA" id="ARBA00022989"/>
    </source>
</evidence>
<reference evidence="9 10" key="1">
    <citation type="submission" date="2023-11" db="EMBL/GenBank/DDBJ databases">
        <title>Halocaridina rubra genome assembly.</title>
        <authorList>
            <person name="Smith C."/>
        </authorList>
    </citation>
    <scope>NUCLEOTIDE SEQUENCE [LARGE SCALE GENOMIC DNA]</scope>
    <source>
        <strain evidence="9">EP-1</strain>
        <tissue evidence="9">Whole</tissue>
    </source>
</reference>
<name>A0AAN8ZWQ8_HALRR</name>
<keyword evidence="4" id="KW-0560">Oxidoreductase</keyword>
<evidence type="ECO:0000256" key="5">
    <source>
        <dbReference type="ARBA" id="ARBA00023098"/>
    </source>
</evidence>
<evidence type="ECO:0000259" key="8">
    <source>
        <dbReference type="Pfam" id="PF04116"/>
    </source>
</evidence>
<dbReference type="GO" id="GO:0005506">
    <property type="term" value="F:iron ion binding"/>
    <property type="evidence" value="ECO:0007669"/>
    <property type="project" value="InterPro"/>
</dbReference>
<proteinExistence type="predicted"/>
<keyword evidence="5" id="KW-0443">Lipid metabolism</keyword>
<evidence type="ECO:0000256" key="1">
    <source>
        <dbReference type="ARBA" id="ARBA00004127"/>
    </source>
</evidence>
<feature type="transmembrane region" description="Helical" evidence="7">
    <location>
        <begin position="378"/>
        <end position="400"/>
    </location>
</feature>
<dbReference type="GO" id="GO:0008610">
    <property type="term" value="P:lipid biosynthetic process"/>
    <property type="evidence" value="ECO:0007669"/>
    <property type="project" value="InterPro"/>
</dbReference>
<dbReference type="GO" id="GO:0050479">
    <property type="term" value="F:glyceryl-ether monooxygenase activity"/>
    <property type="evidence" value="ECO:0007669"/>
    <property type="project" value="TreeGrafter"/>
</dbReference>
<keyword evidence="6 7" id="KW-0472">Membrane</keyword>
<feature type="transmembrane region" description="Helical" evidence="7">
    <location>
        <begin position="429"/>
        <end position="449"/>
    </location>
</feature>
<feature type="transmembrane region" description="Helical" evidence="7">
    <location>
        <begin position="129"/>
        <end position="146"/>
    </location>
</feature>
<feature type="transmembrane region" description="Helical" evidence="7">
    <location>
        <begin position="186"/>
        <end position="208"/>
    </location>
</feature>
<evidence type="ECO:0000256" key="4">
    <source>
        <dbReference type="ARBA" id="ARBA00023002"/>
    </source>
</evidence>
<dbReference type="PANTHER" id="PTHR21624">
    <property type="entry name" value="STEROL DESATURASE-RELATED PROTEIN"/>
    <property type="match status" value="1"/>
</dbReference>
<sequence>MASNITYQPEFDKLLARINPATYMNPNMTFLQHLGGFLYIINPGISIFKDAHDVPDYVIDAMPIFLALMFIELGILYFSGYRIIFSDYIASAGVGVLHLATNFMLFGLMLMAYEWLYELRLFDIPGDSVYTWIAALLLVDFVFYWTHRAHHEINIFWMFHQVHHSAEDFNFAVPLRLPILLKVTYMFFYLSLAVVGIPLSSTLVHSSLNLLYDFWLHAKLVPKLGPIEWIFVTPSHHRVHHGANDWCLDKNYGSLFIIWDRIFGTFQDEKKDVEIFYGLTTQPMTHNGVYLQLFYFAEIFDKIRNMSTWGDRLRATFYGPGWSPGKPRLGDPDDVPHITSREPYSPTLPTWQVYYIISHLVLDLFASQMLMTQFEGGMYLSVVLHLIFIFVSVGVVTSMYDGWQLAPVAEAVRCTFFTVYLQFTPMTDVPVLDLLLVMYFTMCSCLWISHSISVDLQRKTKLS</sequence>
<dbReference type="GO" id="GO:0006643">
    <property type="term" value="P:membrane lipid metabolic process"/>
    <property type="evidence" value="ECO:0007669"/>
    <property type="project" value="TreeGrafter"/>
</dbReference>
<comment type="caution">
    <text evidence="9">The sequence shown here is derived from an EMBL/GenBank/DDBJ whole genome shotgun (WGS) entry which is preliminary data.</text>
</comment>
<feature type="transmembrane region" description="Helical" evidence="7">
    <location>
        <begin position="96"/>
        <end position="117"/>
    </location>
</feature>
<evidence type="ECO:0000256" key="2">
    <source>
        <dbReference type="ARBA" id="ARBA00022692"/>
    </source>
</evidence>
<evidence type="ECO:0000256" key="6">
    <source>
        <dbReference type="ARBA" id="ARBA00023136"/>
    </source>
</evidence>
<evidence type="ECO:0000313" key="10">
    <source>
        <dbReference type="Proteomes" id="UP001381693"/>
    </source>
</evidence>
<dbReference type="GO" id="GO:0016020">
    <property type="term" value="C:membrane"/>
    <property type="evidence" value="ECO:0007669"/>
    <property type="project" value="GOC"/>
</dbReference>
<feature type="transmembrane region" description="Helical" evidence="7">
    <location>
        <begin position="64"/>
        <end position="84"/>
    </location>
</feature>
<evidence type="ECO:0000313" key="9">
    <source>
        <dbReference type="EMBL" id="KAK7066279.1"/>
    </source>
</evidence>
<dbReference type="InterPro" id="IPR051689">
    <property type="entry name" value="Sterol_desaturase/TMEM195"/>
</dbReference>
<dbReference type="Pfam" id="PF04116">
    <property type="entry name" value="FA_hydroxylase"/>
    <property type="match status" value="1"/>
</dbReference>
<gene>
    <name evidence="9" type="ORF">SK128_025302</name>
</gene>
<organism evidence="9 10">
    <name type="scientific">Halocaridina rubra</name>
    <name type="common">Hawaiian red shrimp</name>
    <dbReference type="NCBI Taxonomy" id="373956"/>
    <lineage>
        <taxon>Eukaryota</taxon>
        <taxon>Metazoa</taxon>
        <taxon>Ecdysozoa</taxon>
        <taxon>Arthropoda</taxon>
        <taxon>Crustacea</taxon>
        <taxon>Multicrustacea</taxon>
        <taxon>Malacostraca</taxon>
        <taxon>Eumalacostraca</taxon>
        <taxon>Eucarida</taxon>
        <taxon>Decapoda</taxon>
        <taxon>Pleocyemata</taxon>
        <taxon>Caridea</taxon>
        <taxon>Atyoidea</taxon>
        <taxon>Atyidae</taxon>
        <taxon>Halocaridina</taxon>
    </lineage>
</organism>
<protein>
    <recommendedName>
        <fullName evidence="8">Fatty acid hydroxylase domain-containing protein</fullName>
    </recommendedName>
</protein>
<accession>A0AAN8ZWQ8</accession>